<reference evidence="9" key="1">
    <citation type="submission" date="2021-01" db="EMBL/GenBank/DDBJ databases">
        <authorList>
            <person name="Corre E."/>
            <person name="Pelletier E."/>
            <person name="Niang G."/>
            <person name="Scheremetjew M."/>
            <person name="Finn R."/>
            <person name="Kale V."/>
            <person name="Holt S."/>
            <person name="Cochrane G."/>
            <person name="Meng A."/>
            <person name="Brown T."/>
            <person name="Cohen L."/>
        </authorList>
    </citation>
    <scope>NUCLEOTIDE SEQUENCE</scope>
    <source>
        <strain evidence="9">CCMP2877</strain>
    </source>
</reference>
<dbReference type="InterPro" id="IPR015797">
    <property type="entry name" value="NUDIX_hydrolase-like_dom_sf"/>
</dbReference>
<gene>
    <name evidence="9" type="ORF">PPAR1163_LOCUS16186</name>
</gene>
<evidence type="ECO:0000256" key="7">
    <source>
        <dbReference type="SAM" id="MobiDB-lite"/>
    </source>
</evidence>
<dbReference type="GO" id="GO:0046872">
    <property type="term" value="F:metal ion binding"/>
    <property type="evidence" value="ECO:0007669"/>
    <property type="project" value="UniProtKB-KW"/>
</dbReference>
<proteinExistence type="predicted"/>
<comment type="cofactor">
    <cofactor evidence="1">
        <name>Mn(2+)</name>
        <dbReference type="ChEBI" id="CHEBI:29035"/>
    </cofactor>
</comment>
<name>A0A7S1U5N8_9STRA</name>
<protein>
    <recommendedName>
        <fullName evidence="8">Nudix hydrolase domain-containing protein</fullName>
    </recommendedName>
</protein>
<feature type="domain" description="Nudix hydrolase" evidence="8">
    <location>
        <begin position="56"/>
        <end position="227"/>
    </location>
</feature>
<keyword evidence="6" id="KW-0464">Manganese</keyword>
<dbReference type="InterPro" id="IPR000086">
    <property type="entry name" value="NUDIX_hydrolase_dom"/>
</dbReference>
<dbReference type="PROSITE" id="PS51462">
    <property type="entry name" value="NUDIX"/>
    <property type="match status" value="1"/>
</dbReference>
<evidence type="ECO:0000256" key="3">
    <source>
        <dbReference type="ARBA" id="ARBA00022723"/>
    </source>
</evidence>
<dbReference type="InterPro" id="IPR045121">
    <property type="entry name" value="CoAse"/>
</dbReference>
<keyword evidence="3" id="KW-0479">Metal-binding</keyword>
<comment type="cofactor">
    <cofactor evidence="2">
        <name>Mg(2+)</name>
        <dbReference type="ChEBI" id="CHEBI:18420"/>
    </cofactor>
</comment>
<evidence type="ECO:0000256" key="4">
    <source>
        <dbReference type="ARBA" id="ARBA00022801"/>
    </source>
</evidence>
<dbReference type="Gene3D" id="3.90.79.10">
    <property type="entry name" value="Nucleoside Triphosphate Pyrophosphohydrolase"/>
    <property type="match status" value="2"/>
</dbReference>
<organism evidence="9">
    <name type="scientific">Phaeomonas parva</name>
    <dbReference type="NCBI Taxonomy" id="124430"/>
    <lineage>
        <taxon>Eukaryota</taxon>
        <taxon>Sar</taxon>
        <taxon>Stramenopiles</taxon>
        <taxon>Ochrophyta</taxon>
        <taxon>Pinguiophyceae</taxon>
        <taxon>Pinguiochrysidales</taxon>
        <taxon>Pinguiochrysidaceae</taxon>
        <taxon>Phaeomonas</taxon>
    </lineage>
</organism>
<dbReference type="PANTHER" id="PTHR12992">
    <property type="entry name" value="NUDIX HYDROLASE"/>
    <property type="match status" value="1"/>
</dbReference>
<feature type="region of interest" description="Disordered" evidence="7">
    <location>
        <begin position="88"/>
        <end position="133"/>
    </location>
</feature>
<dbReference type="CDD" id="cd03426">
    <property type="entry name" value="NUDIX_CoAse_Nudt7"/>
    <property type="match status" value="1"/>
</dbReference>
<accession>A0A7S1U5N8</accession>
<evidence type="ECO:0000256" key="5">
    <source>
        <dbReference type="ARBA" id="ARBA00022842"/>
    </source>
</evidence>
<evidence type="ECO:0000256" key="1">
    <source>
        <dbReference type="ARBA" id="ARBA00001936"/>
    </source>
</evidence>
<sequence length="283" mass="30572">MAPGAAFPPRLLAALTRALKGTVPDDCARAVPLLEANVRKVLEARRLREDKERARPRRRAAVLLPLCTDGGVPSVLFTKRTELVSTHKGQVRFGGTPSALERQSRPPLQRQPHSRPRSAQKPKVSFPGGHIEPGETHRACAVREMFEEVGIDKACAEVLGYCETVPAVTGTLVTPVVAVLQPDLAELRPFTLSDGEVDEVFSLPLAGIVSGELLEMRPYETKKHQVRTKSGALPVFHGGPHEVWGLTAMILHGFIENCLRPQLQEGDLAGVSGLGGEGTLEST</sequence>
<dbReference type="GO" id="GO:0010945">
    <property type="term" value="F:coenzyme A diphosphatase activity"/>
    <property type="evidence" value="ECO:0007669"/>
    <property type="project" value="InterPro"/>
</dbReference>
<dbReference type="PROSITE" id="PS00893">
    <property type="entry name" value="NUDIX_BOX"/>
    <property type="match status" value="1"/>
</dbReference>
<dbReference type="Pfam" id="PF00293">
    <property type="entry name" value="NUDIX"/>
    <property type="match status" value="1"/>
</dbReference>
<evidence type="ECO:0000256" key="6">
    <source>
        <dbReference type="ARBA" id="ARBA00023211"/>
    </source>
</evidence>
<dbReference type="EMBL" id="HBGJ01025390">
    <property type="protein sequence ID" value="CAD9257814.1"/>
    <property type="molecule type" value="Transcribed_RNA"/>
</dbReference>
<dbReference type="AlphaFoldDB" id="A0A7S1U5N8"/>
<evidence type="ECO:0000256" key="2">
    <source>
        <dbReference type="ARBA" id="ARBA00001946"/>
    </source>
</evidence>
<evidence type="ECO:0000313" key="9">
    <source>
        <dbReference type="EMBL" id="CAD9257814.1"/>
    </source>
</evidence>
<keyword evidence="4" id="KW-0378">Hydrolase</keyword>
<dbReference type="PANTHER" id="PTHR12992:SF11">
    <property type="entry name" value="MITOCHONDRIAL COENZYME A DIPHOSPHATASE NUDT8"/>
    <property type="match status" value="1"/>
</dbReference>
<evidence type="ECO:0000259" key="8">
    <source>
        <dbReference type="PROSITE" id="PS51462"/>
    </source>
</evidence>
<dbReference type="InterPro" id="IPR020084">
    <property type="entry name" value="NUDIX_hydrolase_CS"/>
</dbReference>
<dbReference type="SUPFAM" id="SSF55811">
    <property type="entry name" value="Nudix"/>
    <property type="match status" value="1"/>
</dbReference>
<keyword evidence="5" id="KW-0460">Magnesium</keyword>